<dbReference type="SUPFAM" id="SSF53822">
    <property type="entry name" value="Periplasmic binding protein-like I"/>
    <property type="match status" value="1"/>
</dbReference>
<protein>
    <recommendedName>
        <fullName evidence="4">Leucine-binding protein domain-containing protein</fullName>
    </recommendedName>
</protein>
<dbReference type="Gene3D" id="3.40.50.2300">
    <property type="match status" value="2"/>
</dbReference>
<evidence type="ECO:0000256" key="1">
    <source>
        <dbReference type="ARBA" id="ARBA00010062"/>
    </source>
</evidence>
<gene>
    <name evidence="5" type="ORF">MESS2_300093</name>
</gene>
<evidence type="ECO:0000313" key="6">
    <source>
        <dbReference type="Proteomes" id="UP000012062"/>
    </source>
</evidence>
<dbReference type="OrthoDB" id="8184122at2"/>
<feature type="domain" description="Leucine-binding protein" evidence="4">
    <location>
        <begin position="38"/>
        <end position="400"/>
    </location>
</feature>
<name>M5EQK1_9HYPH</name>
<dbReference type="EMBL" id="CAUM01000096">
    <property type="protein sequence ID" value="CCV06375.1"/>
    <property type="molecule type" value="Genomic_DNA"/>
</dbReference>
<dbReference type="Pfam" id="PF13458">
    <property type="entry name" value="Peripla_BP_6"/>
    <property type="match status" value="1"/>
</dbReference>
<feature type="chain" id="PRO_5004066301" description="Leucine-binding protein domain-containing protein" evidence="3">
    <location>
        <begin position="27"/>
        <end position="444"/>
    </location>
</feature>
<dbReference type="InterPro" id="IPR028081">
    <property type="entry name" value="Leu-bd"/>
</dbReference>
<evidence type="ECO:0000256" key="2">
    <source>
        <dbReference type="ARBA" id="ARBA00022729"/>
    </source>
</evidence>
<comment type="similarity">
    <text evidence="1">Belongs to the leucine-binding protein family.</text>
</comment>
<proteinExistence type="inferred from homology"/>
<comment type="caution">
    <text evidence="5">The sequence shown here is derived from an EMBL/GenBank/DDBJ whole genome shotgun (WGS) entry which is preliminary data.</text>
</comment>
<dbReference type="RefSeq" id="WP_008875308.1">
    <property type="nucleotide sequence ID" value="NZ_CAUM01000096.1"/>
</dbReference>
<dbReference type="Proteomes" id="UP000012062">
    <property type="component" value="Unassembled WGS sequence"/>
</dbReference>
<keyword evidence="6" id="KW-1185">Reference proteome</keyword>
<dbReference type="InterPro" id="IPR028082">
    <property type="entry name" value="Peripla_BP_I"/>
</dbReference>
<dbReference type="PANTHER" id="PTHR47235:SF1">
    <property type="entry name" value="BLR6548 PROTEIN"/>
    <property type="match status" value="1"/>
</dbReference>
<feature type="signal peptide" evidence="3">
    <location>
        <begin position="1"/>
        <end position="26"/>
    </location>
</feature>
<dbReference type="AlphaFoldDB" id="M5EQK1"/>
<dbReference type="CDD" id="cd06334">
    <property type="entry name" value="PBP1_ABC_ligand_binding-like"/>
    <property type="match status" value="1"/>
</dbReference>
<sequence length="444" mass="48350">MKKTMLKCAYAFLVTSGILLAQGASAQDKSQSILLPSYRVGPFAPNGIGQANAIIDYVRLLNERDGGLNGVKLNVQECETQYENERGVECYERYKTMDSVGLPGLLPLSAGIGYALYDRANADKVPIITPGYGRLQGAVGSLFPYEFPIVGNDWEQTTAIMTYIANKVGGFDKLKGQKIALVYLDSAYGKEPFPVLDEMAKRYGIEWTGYPIAASAMVEQSSTWLQIRRNKPDYVLIWGWGVMTPTAIKEAAKVKFPVERLIGNWWSAAEPDVIPVGDTAKGYVGATFRMPGTEFGVYKDLEKYVFGPGKAASDGSERGTILYNQGLYFAMLQTEAMRVAQKKFGNGPVSGEQVAWGLENIGLSEARLKDMGFDGMVSPIKLSCADHAGGGMLRLIQWDGSKWTAISDWLSGANEFSKPLVQQSAEALAKEMGRKPRDCAAAGG</sequence>
<dbReference type="eggNOG" id="COG0683">
    <property type="taxonomic scope" value="Bacteria"/>
</dbReference>
<evidence type="ECO:0000256" key="3">
    <source>
        <dbReference type="SAM" id="SignalP"/>
    </source>
</evidence>
<keyword evidence="2 3" id="KW-0732">Signal</keyword>
<reference evidence="5 6" key="1">
    <citation type="submission" date="2013-02" db="EMBL/GenBank/DDBJ databases">
        <authorList>
            <person name="Genoscope - CEA"/>
        </authorList>
    </citation>
    <scope>NUCLEOTIDE SEQUENCE [LARGE SCALE GENOMIC DNA]</scope>
    <source>
        <strain evidence="5 6">STM 2683</strain>
    </source>
</reference>
<dbReference type="STRING" id="1297569.MESS2_300093"/>
<evidence type="ECO:0000259" key="4">
    <source>
        <dbReference type="Pfam" id="PF13458"/>
    </source>
</evidence>
<evidence type="ECO:0000313" key="5">
    <source>
        <dbReference type="EMBL" id="CCV06375.1"/>
    </source>
</evidence>
<organism evidence="5 6">
    <name type="scientific">Mesorhizobium metallidurans STM 2683</name>
    <dbReference type="NCBI Taxonomy" id="1297569"/>
    <lineage>
        <taxon>Bacteria</taxon>
        <taxon>Pseudomonadati</taxon>
        <taxon>Pseudomonadota</taxon>
        <taxon>Alphaproteobacteria</taxon>
        <taxon>Hyphomicrobiales</taxon>
        <taxon>Phyllobacteriaceae</taxon>
        <taxon>Mesorhizobium</taxon>
    </lineage>
</organism>
<accession>M5EQK1</accession>
<dbReference type="PANTHER" id="PTHR47235">
    <property type="entry name" value="BLR6548 PROTEIN"/>
    <property type="match status" value="1"/>
</dbReference>